<keyword evidence="9" id="KW-0491">MHC II</keyword>
<evidence type="ECO:0000256" key="7">
    <source>
        <dbReference type="ARBA" id="ARBA00023157"/>
    </source>
</evidence>
<dbReference type="SMART" id="SM00407">
    <property type="entry name" value="IGc1"/>
    <property type="match status" value="1"/>
</dbReference>
<dbReference type="InterPro" id="IPR003597">
    <property type="entry name" value="Ig_C1-set"/>
</dbReference>
<dbReference type="PROSITE" id="PS00290">
    <property type="entry name" value="IG_MHC"/>
    <property type="match status" value="1"/>
</dbReference>
<reference evidence="14" key="1">
    <citation type="submission" date="2025-08" db="UniProtKB">
        <authorList>
            <consortium name="RefSeq"/>
        </authorList>
    </citation>
    <scope>IDENTIFICATION</scope>
    <source>
        <tissue evidence="14">Blood</tissue>
    </source>
</reference>
<feature type="transmembrane region" description="Helical" evidence="10">
    <location>
        <begin position="222"/>
        <end position="244"/>
    </location>
</feature>
<keyword evidence="13" id="KW-1185">Reference proteome</keyword>
<dbReference type="CDD" id="cd05766">
    <property type="entry name" value="IgC1_MHC_II_beta"/>
    <property type="match status" value="1"/>
</dbReference>
<dbReference type="Proteomes" id="UP001190640">
    <property type="component" value="Chromosome 4"/>
</dbReference>
<feature type="chain" id="PRO_5041690429" evidence="11">
    <location>
        <begin position="25"/>
        <end position="251"/>
    </location>
</feature>
<evidence type="ECO:0000256" key="4">
    <source>
        <dbReference type="ARBA" id="ARBA00022989"/>
    </source>
</evidence>
<dbReference type="InterPro" id="IPR014745">
    <property type="entry name" value="MHC_II_a/b_N"/>
</dbReference>
<dbReference type="GO" id="GO:0002504">
    <property type="term" value="P:antigen processing and presentation of peptide or polysaccharide antigen via MHC class II"/>
    <property type="evidence" value="ECO:0007669"/>
    <property type="project" value="UniProtKB-KW"/>
</dbReference>
<dbReference type="PANTHER" id="PTHR19944:SF99">
    <property type="entry name" value="HLA CLASS II HISTOCOMPATIBILITY ANTIGEN, DRB1 BETA CHAIN"/>
    <property type="match status" value="1"/>
</dbReference>
<evidence type="ECO:0000256" key="11">
    <source>
        <dbReference type="SAM" id="SignalP"/>
    </source>
</evidence>
<evidence type="ECO:0000313" key="14">
    <source>
        <dbReference type="RefSeq" id="XP_054833593.1"/>
    </source>
</evidence>
<dbReference type="Pfam" id="PF00969">
    <property type="entry name" value="MHC_II_beta"/>
    <property type="match status" value="1"/>
</dbReference>
<evidence type="ECO:0000256" key="10">
    <source>
        <dbReference type="SAM" id="Phobius"/>
    </source>
</evidence>
<gene>
    <name evidence="14" type="primary">LOC129328509</name>
</gene>
<dbReference type="AlphaFoldDB" id="A0AA97J8B4"/>
<dbReference type="InterPro" id="IPR050160">
    <property type="entry name" value="MHC/Immunoglobulin"/>
</dbReference>
<dbReference type="KEGG" id="emc:129328509"/>
<evidence type="ECO:0000256" key="8">
    <source>
        <dbReference type="ARBA" id="ARBA00023180"/>
    </source>
</evidence>
<keyword evidence="5" id="KW-1064">Adaptive immunity</keyword>
<accession>A0AA97J8B4</accession>
<dbReference type="GO" id="GO:0002250">
    <property type="term" value="P:adaptive immune response"/>
    <property type="evidence" value="ECO:0007669"/>
    <property type="project" value="UniProtKB-KW"/>
</dbReference>
<dbReference type="InterPro" id="IPR036179">
    <property type="entry name" value="Ig-like_dom_sf"/>
</dbReference>
<evidence type="ECO:0000259" key="12">
    <source>
        <dbReference type="PROSITE" id="PS50835"/>
    </source>
</evidence>
<evidence type="ECO:0000313" key="13">
    <source>
        <dbReference type="Proteomes" id="UP001190640"/>
    </source>
</evidence>
<keyword evidence="7" id="KW-1015">Disulfide bond</keyword>
<dbReference type="SMART" id="SM00921">
    <property type="entry name" value="MHC_II_beta"/>
    <property type="match status" value="1"/>
</dbReference>
<sequence length="251" mass="27860">MGSGLILICSLQLTVLLGPSLVHGGGDPQFLLQSKDECHFANGTAGEVHYLRRLIYNGQEYLRFDSRLGRFKALLPLGEPEAQSMNSNPQVLEIQSAQVDSCPRTYEVFRRIIGRKVQPTVKISPTKANPQSLHTLLICTVAGYYPSEIKIKWLKNGQEQTEGVGYSEDFQNGDWTYQKRVVLETVPERGDVYACQVEHSSLNNPLAVQWEPWPSASAKSKLWVGTLGAMLGLAFIAVGLSWNLKKKGLIT</sequence>
<feature type="domain" description="Ig-like" evidence="12">
    <location>
        <begin position="119"/>
        <end position="209"/>
    </location>
</feature>
<dbReference type="InterPro" id="IPR003006">
    <property type="entry name" value="Ig/MHC_CS"/>
</dbReference>
<dbReference type="GO" id="GO:0042613">
    <property type="term" value="C:MHC class II protein complex"/>
    <property type="evidence" value="ECO:0007669"/>
    <property type="project" value="UniProtKB-KW"/>
</dbReference>
<dbReference type="SUPFAM" id="SSF48726">
    <property type="entry name" value="Immunoglobulin"/>
    <property type="match status" value="1"/>
</dbReference>
<dbReference type="Pfam" id="PF07654">
    <property type="entry name" value="C1-set"/>
    <property type="match status" value="1"/>
</dbReference>
<dbReference type="GeneID" id="129328509"/>
<comment type="subcellular location">
    <subcellularLocation>
        <location evidence="1">Membrane</location>
        <topology evidence="1">Single-pass type I membrane protein</topology>
    </subcellularLocation>
</comment>
<dbReference type="InterPro" id="IPR013783">
    <property type="entry name" value="Ig-like_fold"/>
</dbReference>
<dbReference type="Gene3D" id="3.10.320.10">
    <property type="entry name" value="Class II Histocompatibility Antigen, M Beta Chain, Chain B, domain 1"/>
    <property type="match status" value="1"/>
</dbReference>
<keyword evidence="4 10" id="KW-1133">Transmembrane helix</keyword>
<dbReference type="InterPro" id="IPR000353">
    <property type="entry name" value="MHC_II_b_N"/>
</dbReference>
<protein>
    <submittedName>
        <fullName evidence="14">SLA class II histocompatibility antigen, DQ haplotype C beta chain-like</fullName>
    </submittedName>
</protein>
<keyword evidence="6 10" id="KW-0472">Membrane</keyword>
<dbReference type="SUPFAM" id="SSF54452">
    <property type="entry name" value="MHC antigen-recognition domain"/>
    <property type="match status" value="1"/>
</dbReference>
<dbReference type="PANTHER" id="PTHR19944">
    <property type="entry name" value="MHC CLASS II-RELATED"/>
    <property type="match status" value="1"/>
</dbReference>
<feature type="signal peptide" evidence="11">
    <location>
        <begin position="1"/>
        <end position="24"/>
    </location>
</feature>
<organism evidence="13 14">
    <name type="scientific">Eublepharis macularius</name>
    <name type="common">Leopard gecko</name>
    <name type="synonym">Cyrtodactylus macularius</name>
    <dbReference type="NCBI Taxonomy" id="481883"/>
    <lineage>
        <taxon>Eukaryota</taxon>
        <taxon>Metazoa</taxon>
        <taxon>Chordata</taxon>
        <taxon>Craniata</taxon>
        <taxon>Vertebrata</taxon>
        <taxon>Euteleostomi</taxon>
        <taxon>Lepidosauria</taxon>
        <taxon>Squamata</taxon>
        <taxon>Bifurcata</taxon>
        <taxon>Gekkota</taxon>
        <taxon>Eublepharidae</taxon>
        <taxon>Eublepharinae</taxon>
        <taxon>Eublepharis</taxon>
    </lineage>
</organism>
<dbReference type="RefSeq" id="XP_054833593.1">
    <property type="nucleotide sequence ID" value="XM_054977618.1"/>
</dbReference>
<dbReference type="InterPro" id="IPR011162">
    <property type="entry name" value="MHC_I/II-like_Ag-recog"/>
</dbReference>
<dbReference type="InterPro" id="IPR007110">
    <property type="entry name" value="Ig-like_dom"/>
</dbReference>
<proteinExistence type="predicted"/>
<evidence type="ECO:0000256" key="6">
    <source>
        <dbReference type="ARBA" id="ARBA00023136"/>
    </source>
</evidence>
<keyword evidence="3" id="KW-0391">Immunity</keyword>
<dbReference type="PROSITE" id="PS50835">
    <property type="entry name" value="IG_LIKE"/>
    <property type="match status" value="1"/>
</dbReference>
<name>A0AA97J8B4_EUBMA</name>
<keyword evidence="11" id="KW-0732">Signal</keyword>
<evidence type="ECO:0000256" key="1">
    <source>
        <dbReference type="ARBA" id="ARBA00004479"/>
    </source>
</evidence>
<evidence type="ECO:0000256" key="9">
    <source>
        <dbReference type="ARBA" id="ARBA00023182"/>
    </source>
</evidence>
<keyword evidence="8" id="KW-0325">Glycoprotein</keyword>
<keyword evidence="2 10" id="KW-0812">Transmembrane</keyword>
<evidence type="ECO:0000256" key="5">
    <source>
        <dbReference type="ARBA" id="ARBA00023130"/>
    </source>
</evidence>
<dbReference type="Gene3D" id="2.60.40.10">
    <property type="entry name" value="Immunoglobulins"/>
    <property type="match status" value="1"/>
</dbReference>
<evidence type="ECO:0000256" key="2">
    <source>
        <dbReference type="ARBA" id="ARBA00022692"/>
    </source>
</evidence>
<evidence type="ECO:0000256" key="3">
    <source>
        <dbReference type="ARBA" id="ARBA00022859"/>
    </source>
</evidence>